<feature type="signal peptide" evidence="8">
    <location>
        <begin position="1"/>
        <end position="18"/>
    </location>
</feature>
<comment type="similarity">
    <text evidence="7">Belongs to the chloroperoxidase family.</text>
</comment>
<dbReference type="AlphaFoldDB" id="X8J5U8"/>
<keyword evidence="2 10" id="KW-0575">Peroxidase</keyword>
<dbReference type="PANTHER" id="PTHR33577">
    <property type="entry name" value="STERIGMATOCYSTIN BIOSYNTHESIS PEROXIDASE STCC-RELATED"/>
    <property type="match status" value="1"/>
</dbReference>
<evidence type="ECO:0000256" key="6">
    <source>
        <dbReference type="ARBA" id="ARBA00023004"/>
    </source>
</evidence>
<keyword evidence="8" id="KW-0732">Signal</keyword>
<evidence type="ECO:0000256" key="2">
    <source>
        <dbReference type="ARBA" id="ARBA00022559"/>
    </source>
</evidence>
<dbReference type="PANTHER" id="PTHR33577:SF16">
    <property type="entry name" value="HEME HALOPEROXIDASE FAMILY PROFILE DOMAIN-CONTAINING PROTEIN"/>
    <property type="match status" value="1"/>
</dbReference>
<evidence type="ECO:0000256" key="5">
    <source>
        <dbReference type="ARBA" id="ARBA00023002"/>
    </source>
</evidence>
<evidence type="ECO:0000256" key="3">
    <source>
        <dbReference type="ARBA" id="ARBA00022617"/>
    </source>
</evidence>
<comment type="cofactor">
    <cofactor evidence="1">
        <name>heme b</name>
        <dbReference type="ChEBI" id="CHEBI:60344"/>
    </cofactor>
</comment>
<dbReference type="InterPro" id="IPR036851">
    <property type="entry name" value="Chloroperoxidase-like_sf"/>
</dbReference>
<keyword evidence="6" id="KW-0408">Iron</keyword>
<organism evidence="10 11">
    <name type="scientific">Rhizoctonia solani AG-3 Rhs1AP</name>
    <dbReference type="NCBI Taxonomy" id="1086054"/>
    <lineage>
        <taxon>Eukaryota</taxon>
        <taxon>Fungi</taxon>
        <taxon>Dikarya</taxon>
        <taxon>Basidiomycota</taxon>
        <taxon>Agaricomycotina</taxon>
        <taxon>Agaricomycetes</taxon>
        <taxon>Cantharellales</taxon>
        <taxon>Ceratobasidiaceae</taxon>
        <taxon>Rhizoctonia</taxon>
    </lineage>
</organism>
<keyword evidence="4" id="KW-0479">Metal-binding</keyword>
<dbReference type="Pfam" id="PF01328">
    <property type="entry name" value="Peroxidase_2"/>
    <property type="match status" value="1"/>
</dbReference>
<dbReference type="PROSITE" id="PS51405">
    <property type="entry name" value="HEME_HALOPEROXIDASE"/>
    <property type="match status" value="1"/>
</dbReference>
<evidence type="ECO:0000259" key="9">
    <source>
        <dbReference type="PROSITE" id="PS51405"/>
    </source>
</evidence>
<dbReference type="GO" id="GO:0046872">
    <property type="term" value="F:metal ion binding"/>
    <property type="evidence" value="ECO:0007669"/>
    <property type="project" value="UniProtKB-KW"/>
</dbReference>
<dbReference type="SUPFAM" id="SSF47571">
    <property type="entry name" value="Cloroperoxidase"/>
    <property type="match status" value="1"/>
</dbReference>
<reference evidence="11" key="1">
    <citation type="journal article" date="2014" name="Genome Announc.">
        <title>Draft genome sequence of the plant-pathogenic soil fungus Rhizoctonia solani anastomosis group 3 strain Rhs1AP.</title>
        <authorList>
            <person name="Cubeta M.A."/>
            <person name="Thomas E."/>
            <person name="Dean R.A."/>
            <person name="Jabaji S."/>
            <person name="Neate S.M."/>
            <person name="Tavantzis S."/>
            <person name="Toda T."/>
            <person name="Vilgalys R."/>
            <person name="Bharathan N."/>
            <person name="Fedorova-Abrams N."/>
            <person name="Pakala S.B."/>
            <person name="Pakala S.M."/>
            <person name="Zafar N."/>
            <person name="Joardar V."/>
            <person name="Losada L."/>
            <person name="Nierman W.C."/>
        </authorList>
    </citation>
    <scope>NUCLEOTIDE SEQUENCE [LARGE SCALE GENOMIC DNA]</scope>
    <source>
        <strain evidence="11">AG-3</strain>
    </source>
</reference>
<keyword evidence="5" id="KW-0560">Oxidoreductase</keyword>
<evidence type="ECO:0000313" key="11">
    <source>
        <dbReference type="Proteomes" id="UP000030108"/>
    </source>
</evidence>
<dbReference type="Gene3D" id="1.10.489.10">
    <property type="entry name" value="Chloroperoxidase-like"/>
    <property type="match status" value="1"/>
</dbReference>
<sequence>MRISLLTVSLAIVGPSFAFPGNDRTNAIGCPFANSGSRSKRQTDTTFDLVKQRIDVSGVHEFRPPGPNDKRGPCPGLNAMANHGYISRTGITTFVESTLASNKVYGLGLDAGGLFSLLSVAYGGSLTNLVFSIGGDPAPGLSGTHNKMEGDASCTRKDAYVNNGDASSLSLDYFKHLYNLLPENEHAHFDMQVMVEHRAWTREQCISSNPHCFFGPVPVTFVSTLAHILLPRLVSNHSAEHPDGILNHDVLKTFYGITGNSGSLTYTPGHERIPENWYRRASDYTVVEVMQDFAKIAPGHPEFLSLGGNTGKVNSFVGVDPGDITGGIYNASNLLEGNNLMCFVYQALQIALLSNIGASALFSAKLSPAMAKLSCPELKQYNTSAFAIYPGAV</sequence>
<evidence type="ECO:0000256" key="4">
    <source>
        <dbReference type="ARBA" id="ARBA00022723"/>
    </source>
</evidence>
<name>X8J5U8_9AGAM</name>
<protein>
    <submittedName>
        <fullName evidence="10">Chloroperoxidase</fullName>
    </submittedName>
</protein>
<evidence type="ECO:0000256" key="7">
    <source>
        <dbReference type="ARBA" id="ARBA00025795"/>
    </source>
</evidence>
<dbReference type="EMBL" id="JATN01000322">
    <property type="protein sequence ID" value="EUC56929.1"/>
    <property type="molecule type" value="Genomic_DNA"/>
</dbReference>
<dbReference type="OrthoDB" id="407298at2759"/>
<gene>
    <name evidence="10" type="ORF">RSOL_205490</name>
</gene>
<dbReference type="GO" id="GO:0004601">
    <property type="term" value="F:peroxidase activity"/>
    <property type="evidence" value="ECO:0007669"/>
    <property type="project" value="UniProtKB-KW"/>
</dbReference>
<feature type="domain" description="Heme haloperoxidase family profile" evidence="9">
    <location>
        <begin position="58"/>
        <end position="295"/>
    </location>
</feature>
<feature type="chain" id="PRO_5004987133" evidence="8">
    <location>
        <begin position="19"/>
        <end position="393"/>
    </location>
</feature>
<evidence type="ECO:0000313" key="10">
    <source>
        <dbReference type="EMBL" id="EUC56929.1"/>
    </source>
</evidence>
<comment type="caution">
    <text evidence="10">The sequence shown here is derived from an EMBL/GenBank/DDBJ whole genome shotgun (WGS) entry which is preliminary data.</text>
</comment>
<evidence type="ECO:0000256" key="8">
    <source>
        <dbReference type="SAM" id="SignalP"/>
    </source>
</evidence>
<evidence type="ECO:0000256" key="1">
    <source>
        <dbReference type="ARBA" id="ARBA00001970"/>
    </source>
</evidence>
<accession>X8J5U8</accession>
<keyword evidence="3" id="KW-0349">Heme</keyword>
<dbReference type="InterPro" id="IPR000028">
    <property type="entry name" value="Chloroperoxidase"/>
</dbReference>
<dbReference type="Proteomes" id="UP000030108">
    <property type="component" value="Unassembled WGS sequence"/>
</dbReference>
<proteinExistence type="inferred from homology"/>